<accession>A0A0D0CUK8</accession>
<evidence type="ECO:0000313" key="1">
    <source>
        <dbReference type="EMBL" id="KIK63242.1"/>
    </source>
</evidence>
<sequence>MNEPINFESLEWLSAILITPRNSTRLYSYPAEDSIGSITLDNTQCLHIAHLSTKQSRNLESCIELAVGMKAMVLANIATEADLVNGMRGVVTGIILDEREPPYLEVVNGVTMLRYPPAAVFFKPDGAMAVRLANLPEGLLPIIPQEAKFQADIGKNRCRTIT</sequence>
<evidence type="ECO:0000313" key="2">
    <source>
        <dbReference type="Proteomes" id="UP000053593"/>
    </source>
</evidence>
<dbReference type="EMBL" id="KN834765">
    <property type="protein sequence ID" value="KIK63242.1"/>
    <property type="molecule type" value="Genomic_DNA"/>
</dbReference>
<dbReference type="AlphaFoldDB" id="A0A0D0CUK8"/>
<dbReference type="HOGENOM" id="CLU_1635586_0_0_1"/>
<dbReference type="OrthoDB" id="2986975at2759"/>
<reference evidence="1 2" key="1">
    <citation type="submission" date="2014-04" db="EMBL/GenBank/DDBJ databases">
        <title>Evolutionary Origins and Diversification of the Mycorrhizal Mutualists.</title>
        <authorList>
            <consortium name="DOE Joint Genome Institute"/>
            <consortium name="Mycorrhizal Genomics Consortium"/>
            <person name="Kohler A."/>
            <person name="Kuo A."/>
            <person name="Nagy L.G."/>
            <person name="Floudas D."/>
            <person name="Copeland A."/>
            <person name="Barry K.W."/>
            <person name="Cichocki N."/>
            <person name="Veneault-Fourrey C."/>
            <person name="LaButti K."/>
            <person name="Lindquist E.A."/>
            <person name="Lipzen A."/>
            <person name="Lundell T."/>
            <person name="Morin E."/>
            <person name="Murat C."/>
            <person name="Riley R."/>
            <person name="Ohm R."/>
            <person name="Sun H."/>
            <person name="Tunlid A."/>
            <person name="Henrissat B."/>
            <person name="Grigoriev I.V."/>
            <person name="Hibbett D.S."/>
            <person name="Martin F."/>
        </authorList>
    </citation>
    <scope>NUCLEOTIDE SEQUENCE [LARGE SCALE GENOMIC DNA]</scope>
    <source>
        <strain evidence="1 2">FD-317 M1</strain>
    </source>
</reference>
<organism evidence="1 2">
    <name type="scientific">Collybiopsis luxurians FD-317 M1</name>
    <dbReference type="NCBI Taxonomy" id="944289"/>
    <lineage>
        <taxon>Eukaryota</taxon>
        <taxon>Fungi</taxon>
        <taxon>Dikarya</taxon>
        <taxon>Basidiomycota</taxon>
        <taxon>Agaricomycotina</taxon>
        <taxon>Agaricomycetes</taxon>
        <taxon>Agaricomycetidae</taxon>
        <taxon>Agaricales</taxon>
        <taxon>Marasmiineae</taxon>
        <taxon>Omphalotaceae</taxon>
        <taxon>Collybiopsis</taxon>
        <taxon>Collybiopsis luxurians</taxon>
    </lineage>
</organism>
<gene>
    <name evidence="1" type="ORF">GYMLUDRAFT_57949</name>
</gene>
<protein>
    <submittedName>
        <fullName evidence="1">Unplaced genomic scaffold GYMLUscaffold_17, whole genome shotgun sequence</fullName>
    </submittedName>
</protein>
<proteinExistence type="predicted"/>
<keyword evidence="2" id="KW-1185">Reference proteome</keyword>
<name>A0A0D0CUK8_9AGAR</name>
<dbReference type="Proteomes" id="UP000053593">
    <property type="component" value="Unassembled WGS sequence"/>
</dbReference>